<dbReference type="Proteomes" id="UP000198287">
    <property type="component" value="Unassembled WGS sequence"/>
</dbReference>
<organism evidence="3 4">
    <name type="scientific">Folsomia candida</name>
    <name type="common">Springtail</name>
    <dbReference type="NCBI Taxonomy" id="158441"/>
    <lineage>
        <taxon>Eukaryota</taxon>
        <taxon>Metazoa</taxon>
        <taxon>Ecdysozoa</taxon>
        <taxon>Arthropoda</taxon>
        <taxon>Hexapoda</taxon>
        <taxon>Collembola</taxon>
        <taxon>Entomobryomorpha</taxon>
        <taxon>Isotomoidea</taxon>
        <taxon>Isotomidae</taxon>
        <taxon>Proisotominae</taxon>
        <taxon>Folsomia</taxon>
    </lineage>
</organism>
<keyword evidence="2" id="KW-0812">Transmembrane</keyword>
<feature type="compositionally biased region" description="Basic and acidic residues" evidence="1">
    <location>
        <begin position="290"/>
        <end position="303"/>
    </location>
</feature>
<feature type="compositionally biased region" description="Low complexity" evidence="1">
    <location>
        <begin position="352"/>
        <end position="366"/>
    </location>
</feature>
<feature type="compositionally biased region" description="Polar residues" evidence="1">
    <location>
        <begin position="534"/>
        <end position="543"/>
    </location>
</feature>
<dbReference type="AlphaFoldDB" id="A0A226CYR0"/>
<proteinExistence type="predicted"/>
<protein>
    <submittedName>
        <fullName evidence="3">Uncharacterized protein</fullName>
    </submittedName>
</protein>
<reference evidence="3 4" key="1">
    <citation type="submission" date="2015-12" db="EMBL/GenBank/DDBJ databases">
        <title>The genome of Folsomia candida.</title>
        <authorList>
            <person name="Faddeeva A."/>
            <person name="Derks M.F."/>
            <person name="Anvar Y."/>
            <person name="Smit S."/>
            <person name="Van Straalen N."/>
            <person name="Roelofs D."/>
        </authorList>
    </citation>
    <scope>NUCLEOTIDE SEQUENCE [LARGE SCALE GENOMIC DNA]</scope>
    <source>
        <strain evidence="3 4">VU population</strain>
        <tissue evidence="3">Whole body</tissue>
    </source>
</reference>
<feature type="compositionally biased region" description="Low complexity" evidence="1">
    <location>
        <begin position="435"/>
        <end position="444"/>
    </location>
</feature>
<feature type="region of interest" description="Disordered" evidence="1">
    <location>
        <begin position="290"/>
        <end position="321"/>
    </location>
</feature>
<feature type="compositionally biased region" description="Acidic residues" evidence="1">
    <location>
        <begin position="544"/>
        <end position="554"/>
    </location>
</feature>
<feature type="compositionally biased region" description="Polar residues" evidence="1">
    <location>
        <begin position="396"/>
        <end position="429"/>
    </location>
</feature>
<gene>
    <name evidence="3" type="ORF">Fcan01_27099</name>
</gene>
<evidence type="ECO:0000313" key="3">
    <source>
        <dbReference type="EMBL" id="OXA38119.1"/>
    </source>
</evidence>
<feature type="region of interest" description="Disordered" evidence="1">
    <location>
        <begin position="352"/>
        <end position="601"/>
    </location>
</feature>
<feature type="compositionally biased region" description="Acidic residues" evidence="1">
    <location>
        <begin position="445"/>
        <end position="456"/>
    </location>
</feature>
<accession>A0A226CYR0</accession>
<keyword evidence="2" id="KW-0472">Membrane</keyword>
<evidence type="ECO:0000256" key="2">
    <source>
        <dbReference type="SAM" id="Phobius"/>
    </source>
</evidence>
<keyword evidence="4" id="KW-1185">Reference proteome</keyword>
<comment type="caution">
    <text evidence="3">The sequence shown here is derived from an EMBL/GenBank/DDBJ whole genome shotgun (WGS) entry which is preliminary data.</text>
</comment>
<keyword evidence="2" id="KW-1133">Transmembrane helix</keyword>
<sequence length="1203" mass="136563">MHISFPEIQISRFEQLQILYFISFYTFKMKSISINRGGYFFILFILVASGIWKAESYSVKRRVRDKRVLLPYGQDRISASSSQSISPAHETQHRVMKRSPIMEWYYPSAGRVSHPNSDASNIEGSPTTYYIPPQDHANMLAEVQRFADHQLLPKGLFPDSSQYLNGQQSSQIPAGFQEQLTFLHTDSSHQDQTTSVDATKLALLEQVKHLADALTEGRAGNGNGLDTDLFETGLSQDLDEWTNPLQGRGKDQGHHNQKVIKSSQSHFPEELTNLNDPFVALFLSQLDHPHKTMHSDSKTKPGHVESIQLGDNGEYSSQLSPSVPISPFDPVVLDKDDPFLNLLLHKKDSYYSVPSSPSLSSVGSYPIPNTEDYDAYDPTDNFEYQTTTPSPPPSSAKQFLNPYSHQSHSHAQPTSTLYRPPKSQNSLDSLSIHYPTTTTAPTSPYDDDTIGYDDDYVYPPLEGEEVAQTQNPYPIYKYEPVSSPQKQPSGSSSQLKDRLQDFIDDSYTLPPPQAYDVPYQVQYPKPDEEGDDSATPSSYVQEESTSDDPYDDTVSESSVSEYPFLDPVTEKPYPILSPYGSNKPGDKHPSEYFSVKENPSYPDEVTSGYNYDDEENNLAAYPTQGPVAYSDVFTTTEKYSDQPSLQSKYYTSSTYKDAELENTPSPVFAGSLTSYPTKTLVPYPSATTTPKPTTTTTTTTATVKPTQIYDTSSVSSPRPVSLNKHTKPLYVAALQKALALQQMLRRDHRPTPSTNFYTNYQPDHQQYPRTHLSQDPILGRAEDEQQQQKTGIVQPNQSDIDFAQYHLAQFYAQQRQPHWADYYTVPEIQTPYVPRPQYIYHQQGVPKLIRSARKTAPIPKTPVLDQHRRVQVHHLHNRPLMNSKVNYWIMNTMSNGNQLSSEGDADRVLSRTHRLRKRSLPPPRESHHRPVAEERTRFLVYSPKSKVDKRKVSYWVRWQAGFWPDPLNIQPVSELPDIFSDFKVDKKTNLDLIEIDHDEAEAEQLLKPRRSLSKRSLKQNGASYSENALTKKPNATRRIRIQKLLSLGDDEQVNHISTSNGVTFDERDDSKYQNNYKKRNNLSILVKRTKSQSPKKVKATNFFEKYNISISPKYEDVESSDISEAVAPMTTTKRPRQNDNSNVVHRFRPRMTTSTTTPKPTKVRFLPAKETEVHTDESPTSFVYMGSHNLILPGLYSDETNIT</sequence>
<feature type="transmembrane region" description="Helical" evidence="2">
    <location>
        <begin position="37"/>
        <end position="54"/>
    </location>
</feature>
<evidence type="ECO:0000313" key="4">
    <source>
        <dbReference type="Proteomes" id="UP000198287"/>
    </source>
</evidence>
<dbReference type="EMBL" id="LNIX01000048">
    <property type="protein sequence ID" value="OXA38119.1"/>
    <property type="molecule type" value="Genomic_DNA"/>
</dbReference>
<feature type="compositionally biased region" description="Low complexity" evidence="1">
    <location>
        <begin position="480"/>
        <end position="494"/>
    </location>
</feature>
<name>A0A226CYR0_FOLCA</name>
<evidence type="ECO:0000256" key="1">
    <source>
        <dbReference type="SAM" id="MobiDB-lite"/>
    </source>
</evidence>